<dbReference type="SUPFAM" id="SSF109604">
    <property type="entry name" value="HD-domain/PDEase-like"/>
    <property type="match status" value="1"/>
</dbReference>
<protein>
    <submittedName>
        <fullName evidence="3">LuxR family transcriptional regulator</fullName>
    </submittedName>
</protein>
<dbReference type="EMBL" id="JADIKE010000030">
    <property type="protein sequence ID" value="MBM7124945.1"/>
    <property type="molecule type" value="Genomic_DNA"/>
</dbReference>
<evidence type="ECO:0000313" key="4">
    <source>
        <dbReference type="Proteomes" id="UP001430149"/>
    </source>
</evidence>
<dbReference type="PROSITE" id="PS51832">
    <property type="entry name" value="HD_GYP"/>
    <property type="match status" value="1"/>
</dbReference>
<dbReference type="RefSeq" id="WP_204680472.1">
    <property type="nucleotide sequence ID" value="NZ_BSNR01000005.1"/>
</dbReference>
<organism evidence="3 4">
    <name type="scientific">Dyella flava</name>
    <dbReference type="NCBI Taxonomy" id="1920170"/>
    <lineage>
        <taxon>Bacteria</taxon>
        <taxon>Pseudomonadati</taxon>
        <taxon>Pseudomonadota</taxon>
        <taxon>Gammaproteobacteria</taxon>
        <taxon>Lysobacterales</taxon>
        <taxon>Rhodanobacteraceae</taxon>
        <taxon>Dyella</taxon>
    </lineage>
</organism>
<name>A0ABS2K2Q8_9GAMM</name>
<dbReference type="PANTHER" id="PTHR45228">
    <property type="entry name" value="CYCLIC DI-GMP PHOSPHODIESTERASE TM_0186-RELATED"/>
    <property type="match status" value="1"/>
</dbReference>
<dbReference type="SMART" id="SM00421">
    <property type="entry name" value="HTH_LUXR"/>
    <property type="match status" value="1"/>
</dbReference>
<dbReference type="Pfam" id="PF00196">
    <property type="entry name" value="GerE"/>
    <property type="match status" value="1"/>
</dbReference>
<dbReference type="InterPro" id="IPR016032">
    <property type="entry name" value="Sig_transdc_resp-reg_C-effctor"/>
</dbReference>
<dbReference type="PRINTS" id="PR00038">
    <property type="entry name" value="HTHLUXR"/>
</dbReference>
<dbReference type="Gene3D" id="1.10.10.10">
    <property type="entry name" value="Winged helix-like DNA-binding domain superfamily/Winged helix DNA-binding domain"/>
    <property type="match status" value="1"/>
</dbReference>
<sequence>MSTLSAVPLLDAIQAIAFVGDLAMGQPTDHSLRTAWLARRLASATKDDAELCTEAFIVAMLRWSGCTANAHEFAQTFGDDIAQRKSLLAMQSSESGFRYASREKETAFFSLSQIHCEIAGDVAGLLGLSADVQFALRHLFESFDGSGAPDGLAGDAVPPSVYLATLASDLEIFTRLYGVERARELLRQRAQRQYPLHMVEQAIAHARAWFEELEAMKMAECIDSVSRMGFEHTAPLEILADVIDLKMPWMTGHSRLVATHARNAARQLGLDKRTQDRLYRAGLIHGIGRAAVPNMIWDTPSTLTESAWERVRLVPYWTSRAGRLLRSLESEVSLASLAYERCDGSGYYRGLTADETPLEARVLAAAITKTALSRHRPWRAAMSDHDVREFMFEEARKGRLDNTAVRALFPFDVRRCAVQANTVVTNACPLTDRERDVLRCISMGASNKAVAQQLAISPSTVRTHVESVFRKLGCTTRAAATLKAVQLGLLDATEFS</sequence>
<keyword evidence="4" id="KW-1185">Reference proteome</keyword>
<reference evidence="3" key="1">
    <citation type="submission" date="2020-10" db="EMBL/GenBank/DDBJ databases">
        <title>Phylogeny of dyella-like bacteria.</title>
        <authorList>
            <person name="Fu J."/>
        </authorList>
    </citation>
    <scope>NUCLEOTIDE SEQUENCE</scope>
    <source>
        <strain evidence="3">DHOC52</strain>
    </source>
</reference>
<feature type="domain" description="HTH luxR-type" evidence="1">
    <location>
        <begin position="423"/>
        <end position="488"/>
    </location>
</feature>
<comment type="caution">
    <text evidence="3">The sequence shown here is derived from an EMBL/GenBank/DDBJ whole genome shotgun (WGS) entry which is preliminary data.</text>
</comment>
<accession>A0ABS2K2Q8</accession>
<gene>
    <name evidence="3" type="ORF">ISP19_06085</name>
</gene>
<dbReference type="InterPro" id="IPR036388">
    <property type="entry name" value="WH-like_DNA-bd_sf"/>
</dbReference>
<proteinExistence type="predicted"/>
<evidence type="ECO:0000259" key="2">
    <source>
        <dbReference type="PROSITE" id="PS51832"/>
    </source>
</evidence>
<feature type="domain" description="HD-GYP" evidence="2">
    <location>
        <begin position="228"/>
        <end position="424"/>
    </location>
</feature>
<dbReference type="Pfam" id="PF13487">
    <property type="entry name" value="HD_5"/>
    <property type="match status" value="1"/>
</dbReference>
<dbReference type="SUPFAM" id="SSF46894">
    <property type="entry name" value="C-terminal effector domain of the bipartite response regulators"/>
    <property type="match status" value="1"/>
</dbReference>
<evidence type="ECO:0000313" key="3">
    <source>
        <dbReference type="EMBL" id="MBM7124945.1"/>
    </source>
</evidence>
<dbReference type="InterPro" id="IPR037522">
    <property type="entry name" value="HD_GYP_dom"/>
</dbReference>
<dbReference type="CDD" id="cd06170">
    <property type="entry name" value="LuxR_C_like"/>
    <property type="match status" value="1"/>
</dbReference>
<dbReference type="Gene3D" id="1.10.3210.10">
    <property type="entry name" value="Hypothetical protein af1432"/>
    <property type="match status" value="2"/>
</dbReference>
<dbReference type="PROSITE" id="PS50043">
    <property type="entry name" value="HTH_LUXR_2"/>
    <property type="match status" value="1"/>
</dbReference>
<evidence type="ECO:0000259" key="1">
    <source>
        <dbReference type="PROSITE" id="PS50043"/>
    </source>
</evidence>
<dbReference type="PROSITE" id="PS00622">
    <property type="entry name" value="HTH_LUXR_1"/>
    <property type="match status" value="1"/>
</dbReference>
<dbReference type="Proteomes" id="UP001430149">
    <property type="component" value="Unassembled WGS sequence"/>
</dbReference>
<dbReference type="CDD" id="cd00077">
    <property type="entry name" value="HDc"/>
    <property type="match status" value="1"/>
</dbReference>
<dbReference type="InterPro" id="IPR003607">
    <property type="entry name" value="HD/PDEase_dom"/>
</dbReference>
<dbReference type="InterPro" id="IPR052020">
    <property type="entry name" value="Cyclic_di-GMP/3'3'-cGAMP_PDE"/>
</dbReference>
<dbReference type="PANTHER" id="PTHR45228:SF1">
    <property type="entry name" value="CYCLIC DI-GMP PHOSPHODIESTERASE TM_0186"/>
    <property type="match status" value="1"/>
</dbReference>
<dbReference type="InterPro" id="IPR000792">
    <property type="entry name" value="Tscrpt_reg_LuxR_C"/>
</dbReference>